<feature type="compositionally biased region" description="Basic residues" evidence="1">
    <location>
        <begin position="31"/>
        <end position="47"/>
    </location>
</feature>
<comment type="caution">
    <text evidence="3">The sequence shown here is derived from an EMBL/GenBank/DDBJ whole genome shotgun (WGS) entry which is preliminary data.</text>
</comment>
<accession>A0ABP0RKX4</accession>
<dbReference type="PROSITE" id="PS00028">
    <property type="entry name" value="ZINC_FINGER_C2H2_1"/>
    <property type="match status" value="1"/>
</dbReference>
<feature type="compositionally biased region" description="Basic and acidic residues" evidence="1">
    <location>
        <begin position="85"/>
        <end position="116"/>
    </location>
</feature>
<dbReference type="Proteomes" id="UP001642484">
    <property type="component" value="Unassembled WGS sequence"/>
</dbReference>
<gene>
    <name evidence="3" type="ORF">CCMP2556_LOCUS47753</name>
</gene>
<feature type="region of interest" description="Disordered" evidence="1">
    <location>
        <begin position="1"/>
        <end position="135"/>
    </location>
</feature>
<sequence>RVVRRTEPPAAGGEARSHRHWTVSKLALSRAGRKQKRTGRKEKRTCRKQQENRPGRKQQRAERKEKRTCRKQQENRPGRKQQQNRVDRTEDRTEGDRKRQRRDDDRARDVRGRQERILGSTAWSNNMSGHRSDRVNDEDNPFNRFVCAFPLRRDHAEEDLREWLHEPTAVAAQPCLLCQEGFEHRDAFIAHVDAVHGGLQRYRNACWFLESLCLHVVTAQEVRHYASNYATFLQLGAMDWEKSLVEAMSQPGAAVEDFLRRRCACVFCVRSFWMEDLKDVFLQGDQCFMQNPDAVWQLIGEACQMLTNVPVKDYKNCPAVATSLSALMGVVVPGALRKVETVFEVVGLQAHATAPTERRLALRLTVADSNAQCSLMIYHEGILAVAKLLNVELTTPLQDTRTLRTQLRDMFRSAQWTCHFTFRGNEYQEVLELDLRHLEPCLVTTREAVAATSPELLQRPVDLADDEALQQEPNTTSAIRVKRSVDCLLSKHASDMPFRAKLRCAGPASAVNWMLRGSAGQVFQVVLGQTDSFEEYSVLWHVPVVQERVPEVTAFWEFLSATESKEAGFQFDKDWETPLKRLRGLRDGMPETAMPGTAEMCRWTPRSGVLRL</sequence>
<dbReference type="EMBL" id="CAXAMN010026206">
    <property type="protein sequence ID" value="CAK9101266.1"/>
    <property type="molecule type" value="Genomic_DNA"/>
</dbReference>
<evidence type="ECO:0000256" key="1">
    <source>
        <dbReference type="SAM" id="MobiDB-lite"/>
    </source>
</evidence>
<feature type="domain" description="C2H2-type" evidence="2">
    <location>
        <begin position="175"/>
        <end position="196"/>
    </location>
</feature>
<feature type="non-terminal residue" evidence="3">
    <location>
        <position position="1"/>
    </location>
</feature>
<protein>
    <recommendedName>
        <fullName evidence="2">C2H2-type domain-containing protein</fullName>
    </recommendedName>
</protein>
<name>A0ABP0RKX4_9DINO</name>
<feature type="compositionally biased region" description="Basic and acidic residues" evidence="1">
    <location>
        <begin position="48"/>
        <end position="77"/>
    </location>
</feature>
<organism evidence="3 4">
    <name type="scientific">Durusdinium trenchii</name>
    <dbReference type="NCBI Taxonomy" id="1381693"/>
    <lineage>
        <taxon>Eukaryota</taxon>
        <taxon>Sar</taxon>
        <taxon>Alveolata</taxon>
        <taxon>Dinophyceae</taxon>
        <taxon>Suessiales</taxon>
        <taxon>Symbiodiniaceae</taxon>
        <taxon>Durusdinium</taxon>
    </lineage>
</organism>
<reference evidence="3 4" key="1">
    <citation type="submission" date="2024-02" db="EMBL/GenBank/DDBJ databases">
        <authorList>
            <person name="Chen Y."/>
            <person name="Shah S."/>
            <person name="Dougan E. K."/>
            <person name="Thang M."/>
            <person name="Chan C."/>
        </authorList>
    </citation>
    <scope>NUCLEOTIDE SEQUENCE [LARGE SCALE GENOMIC DNA]</scope>
</reference>
<dbReference type="InterPro" id="IPR013087">
    <property type="entry name" value="Znf_C2H2_type"/>
</dbReference>
<proteinExistence type="predicted"/>
<keyword evidence="4" id="KW-1185">Reference proteome</keyword>
<evidence type="ECO:0000313" key="4">
    <source>
        <dbReference type="Proteomes" id="UP001642484"/>
    </source>
</evidence>
<evidence type="ECO:0000259" key="2">
    <source>
        <dbReference type="PROSITE" id="PS00028"/>
    </source>
</evidence>
<evidence type="ECO:0000313" key="3">
    <source>
        <dbReference type="EMBL" id="CAK9101266.1"/>
    </source>
</evidence>